<feature type="transmembrane region" description="Helical" evidence="7">
    <location>
        <begin position="143"/>
        <end position="163"/>
    </location>
</feature>
<keyword evidence="5 7" id="KW-1133">Transmembrane helix</keyword>
<comment type="similarity">
    <text evidence="7">Belongs to the binding-protein-dependent transport system permease family.</text>
</comment>
<dbReference type="GO" id="GO:0055085">
    <property type="term" value="P:transmembrane transport"/>
    <property type="evidence" value="ECO:0007669"/>
    <property type="project" value="InterPro"/>
</dbReference>
<keyword evidence="6 7" id="KW-0472">Membrane</keyword>
<evidence type="ECO:0000256" key="2">
    <source>
        <dbReference type="ARBA" id="ARBA00022448"/>
    </source>
</evidence>
<protein>
    <submittedName>
        <fullName evidence="9">Carbohydrate ABC transporter membrane protein 2, CUT1 family</fullName>
    </submittedName>
</protein>
<dbReference type="InterPro" id="IPR000515">
    <property type="entry name" value="MetI-like"/>
</dbReference>
<proteinExistence type="inferred from homology"/>
<evidence type="ECO:0000256" key="6">
    <source>
        <dbReference type="ARBA" id="ARBA00023136"/>
    </source>
</evidence>
<feature type="transmembrane region" description="Helical" evidence="7">
    <location>
        <begin position="12"/>
        <end position="32"/>
    </location>
</feature>
<dbReference type="Proteomes" id="UP000199529">
    <property type="component" value="Unassembled WGS sequence"/>
</dbReference>
<evidence type="ECO:0000256" key="1">
    <source>
        <dbReference type="ARBA" id="ARBA00004651"/>
    </source>
</evidence>
<feature type="transmembrane region" description="Helical" evidence="7">
    <location>
        <begin position="184"/>
        <end position="209"/>
    </location>
</feature>
<dbReference type="InterPro" id="IPR050901">
    <property type="entry name" value="BP-dep_ABC_trans_perm"/>
</dbReference>
<accession>A0A1H3IBZ8</accession>
<reference evidence="10" key="1">
    <citation type="submission" date="2016-10" db="EMBL/GenBank/DDBJ databases">
        <authorList>
            <person name="Varghese N."/>
            <person name="Submissions S."/>
        </authorList>
    </citation>
    <scope>NUCLEOTIDE SEQUENCE [LARGE SCALE GENOMIC DNA]</scope>
    <source>
        <strain evidence="10">CGMCC 4.3530</strain>
    </source>
</reference>
<feature type="transmembrane region" description="Helical" evidence="7">
    <location>
        <begin position="108"/>
        <end position="131"/>
    </location>
</feature>
<dbReference type="PROSITE" id="PS50928">
    <property type="entry name" value="ABC_TM1"/>
    <property type="match status" value="1"/>
</dbReference>
<keyword evidence="4 7" id="KW-0812">Transmembrane</keyword>
<dbReference type="Pfam" id="PF00528">
    <property type="entry name" value="BPD_transp_1"/>
    <property type="match status" value="1"/>
</dbReference>
<dbReference type="InterPro" id="IPR035906">
    <property type="entry name" value="MetI-like_sf"/>
</dbReference>
<name>A0A1H3IBZ8_9PSEU</name>
<dbReference type="AlphaFoldDB" id="A0A1H3IBZ8"/>
<dbReference type="PANTHER" id="PTHR32243">
    <property type="entry name" value="MALTOSE TRANSPORT SYSTEM PERMEASE-RELATED"/>
    <property type="match status" value="1"/>
</dbReference>
<evidence type="ECO:0000256" key="3">
    <source>
        <dbReference type="ARBA" id="ARBA00022475"/>
    </source>
</evidence>
<dbReference type="CDD" id="cd06261">
    <property type="entry name" value="TM_PBP2"/>
    <property type="match status" value="1"/>
</dbReference>
<comment type="subcellular location">
    <subcellularLocation>
        <location evidence="1 7">Cell membrane</location>
        <topology evidence="1 7">Multi-pass membrane protein</topology>
    </subcellularLocation>
</comment>
<feature type="transmembrane region" description="Helical" evidence="7">
    <location>
        <begin position="76"/>
        <end position="96"/>
    </location>
</feature>
<dbReference type="GO" id="GO:0005886">
    <property type="term" value="C:plasma membrane"/>
    <property type="evidence" value="ECO:0007669"/>
    <property type="project" value="UniProtKB-SubCell"/>
</dbReference>
<feature type="domain" description="ABC transmembrane type-1" evidence="8">
    <location>
        <begin position="72"/>
        <end position="263"/>
    </location>
</feature>
<sequence>MRSGAVRIRRIGLSALALAIAVIFVFPTYWMFASSFKPRGEVLSTSYDLVPSTVTLQNYATALFGSDFLRYLGNSLLVTLTAVACSLVAGTLAALAMSRFRFRGRKGFLMLVLVAQMVPFEALMVPMFLFMRDLGLLNKLPSLILVYWVTTLPFTIWSLRGFIDGIPMDLEEAAMVDGCGRAEAFRRVTLPLLGPGLVATSVFAFITAWNEFLYALIFMRSQDLQTLPVFLQSFQNAFGTDWGATMASATLFTLPVLVFFLAVQRKMVSGVTAGAVKG</sequence>
<evidence type="ECO:0000256" key="4">
    <source>
        <dbReference type="ARBA" id="ARBA00022692"/>
    </source>
</evidence>
<evidence type="ECO:0000313" key="10">
    <source>
        <dbReference type="Proteomes" id="UP000199529"/>
    </source>
</evidence>
<keyword evidence="2 7" id="KW-0813">Transport</keyword>
<gene>
    <name evidence="9" type="ORF">SAMN05216215_1022105</name>
</gene>
<keyword evidence="3" id="KW-1003">Cell membrane</keyword>
<feature type="transmembrane region" description="Helical" evidence="7">
    <location>
        <begin position="242"/>
        <end position="263"/>
    </location>
</feature>
<dbReference type="EMBL" id="FNOK01000022">
    <property type="protein sequence ID" value="SDY24789.1"/>
    <property type="molecule type" value="Genomic_DNA"/>
</dbReference>
<evidence type="ECO:0000313" key="9">
    <source>
        <dbReference type="EMBL" id="SDY24789.1"/>
    </source>
</evidence>
<dbReference type="Gene3D" id="1.10.3720.10">
    <property type="entry name" value="MetI-like"/>
    <property type="match status" value="1"/>
</dbReference>
<dbReference type="SUPFAM" id="SSF161098">
    <property type="entry name" value="MetI-like"/>
    <property type="match status" value="1"/>
</dbReference>
<keyword evidence="10" id="KW-1185">Reference proteome</keyword>
<evidence type="ECO:0000256" key="5">
    <source>
        <dbReference type="ARBA" id="ARBA00022989"/>
    </source>
</evidence>
<evidence type="ECO:0000256" key="7">
    <source>
        <dbReference type="RuleBase" id="RU363032"/>
    </source>
</evidence>
<dbReference type="PANTHER" id="PTHR32243:SF18">
    <property type="entry name" value="INNER MEMBRANE ABC TRANSPORTER PERMEASE PROTEIN YCJP"/>
    <property type="match status" value="1"/>
</dbReference>
<dbReference type="STRING" id="418495.SAMN05216215_1022105"/>
<organism evidence="9 10">
    <name type="scientific">Saccharopolyspora shandongensis</name>
    <dbReference type="NCBI Taxonomy" id="418495"/>
    <lineage>
        <taxon>Bacteria</taxon>
        <taxon>Bacillati</taxon>
        <taxon>Actinomycetota</taxon>
        <taxon>Actinomycetes</taxon>
        <taxon>Pseudonocardiales</taxon>
        <taxon>Pseudonocardiaceae</taxon>
        <taxon>Saccharopolyspora</taxon>
    </lineage>
</organism>
<evidence type="ECO:0000259" key="8">
    <source>
        <dbReference type="PROSITE" id="PS50928"/>
    </source>
</evidence>